<protein>
    <submittedName>
        <fullName evidence="1">Uncharacterized protein</fullName>
    </submittedName>
</protein>
<comment type="caution">
    <text evidence="1">The sequence shown here is derived from an EMBL/GenBank/DDBJ whole genome shotgun (WGS) entry which is preliminary data.</text>
</comment>
<evidence type="ECO:0000313" key="2">
    <source>
        <dbReference type="Proteomes" id="UP001148629"/>
    </source>
</evidence>
<reference evidence="1" key="1">
    <citation type="submission" date="2022-08" db="EMBL/GenBank/DDBJ databases">
        <title>Genome Sequence of Fusarium decemcellulare.</title>
        <authorList>
            <person name="Buettner E."/>
        </authorList>
    </citation>
    <scope>NUCLEOTIDE SEQUENCE</scope>
    <source>
        <strain evidence="1">Babe19</strain>
    </source>
</reference>
<sequence>MLLKNSTRSATTRPARFKLIGPEGTRIDNYPLMRAFVDDAQCELAPCPFTSSALGCYLAATGHEPLISVLLEATPPLHFSPGGFGCWIHSGASAVRPLRGTSNITGQIGCRSEGAGRLRGAPVARLLGFHSFHSEMNPSSSKSVSLELTT</sequence>
<organism evidence="1 2">
    <name type="scientific">Fusarium decemcellulare</name>
    <dbReference type="NCBI Taxonomy" id="57161"/>
    <lineage>
        <taxon>Eukaryota</taxon>
        <taxon>Fungi</taxon>
        <taxon>Dikarya</taxon>
        <taxon>Ascomycota</taxon>
        <taxon>Pezizomycotina</taxon>
        <taxon>Sordariomycetes</taxon>
        <taxon>Hypocreomycetidae</taxon>
        <taxon>Hypocreales</taxon>
        <taxon>Nectriaceae</taxon>
        <taxon>Fusarium</taxon>
        <taxon>Fusarium decemcellulare species complex</taxon>
    </lineage>
</organism>
<evidence type="ECO:0000313" key="1">
    <source>
        <dbReference type="EMBL" id="KAJ3527548.1"/>
    </source>
</evidence>
<dbReference type="Proteomes" id="UP001148629">
    <property type="component" value="Unassembled WGS sequence"/>
</dbReference>
<accession>A0ACC1RX49</accession>
<dbReference type="EMBL" id="JANRMS010001541">
    <property type="protein sequence ID" value="KAJ3527548.1"/>
    <property type="molecule type" value="Genomic_DNA"/>
</dbReference>
<proteinExistence type="predicted"/>
<name>A0ACC1RX49_9HYPO</name>
<gene>
    <name evidence="1" type="ORF">NM208_g10645</name>
</gene>
<keyword evidence="2" id="KW-1185">Reference proteome</keyword>